<dbReference type="RefSeq" id="WP_065389861.1">
    <property type="nucleotide sequence ID" value="NZ_CAWMQN010000039.1"/>
</dbReference>
<name>A0A1B8YJP3_9GAMM</name>
<evidence type="ECO:0008006" key="3">
    <source>
        <dbReference type="Google" id="ProtNLM"/>
    </source>
</evidence>
<evidence type="ECO:0000313" key="2">
    <source>
        <dbReference type="Proteomes" id="UP000092665"/>
    </source>
</evidence>
<accession>A0A1B8YJP3</accession>
<organism evidence="1 2">
    <name type="scientific">Photorhabdus namnaonensis</name>
    <dbReference type="NCBI Taxonomy" id="1851568"/>
    <lineage>
        <taxon>Bacteria</taxon>
        <taxon>Pseudomonadati</taxon>
        <taxon>Pseudomonadota</taxon>
        <taxon>Gammaproteobacteria</taxon>
        <taxon>Enterobacterales</taxon>
        <taxon>Morganellaceae</taxon>
        <taxon>Photorhabdus</taxon>
    </lineage>
</organism>
<dbReference type="PATRIC" id="fig|29488.15.peg.1739"/>
<dbReference type="InterPro" id="IPR037883">
    <property type="entry name" value="Knr4/Smi1-like_sf"/>
</dbReference>
<sequence length="175" mass="20252">MSIESLKNLLPLPVHPNENGEGKTWPLIDEQHSFPKDYIDFITQYGTGRIADFITIFNPFSEDDDLNFFRQKEWIIEDFQSLVESDPDYYPFILYPDINGLLPMGVTDNGDYIFWVVSSDNSDLWNVAIIAARAPEVEYRQENFIDFLESVLSRNVKCMSFPDGFPSKNIEFSSI</sequence>
<keyword evidence="2" id="KW-1185">Reference proteome</keyword>
<dbReference type="Gene3D" id="3.40.1580.10">
    <property type="entry name" value="SMI1/KNR4-like"/>
    <property type="match status" value="1"/>
</dbReference>
<gene>
    <name evidence="1" type="ORF">Phpb_01590</name>
</gene>
<protein>
    <recommendedName>
        <fullName evidence="3">SMI1 / KNR4 family protein</fullName>
    </recommendedName>
</protein>
<evidence type="ECO:0000313" key="1">
    <source>
        <dbReference type="EMBL" id="OCA55332.1"/>
    </source>
</evidence>
<dbReference type="Proteomes" id="UP000092665">
    <property type="component" value="Unassembled WGS sequence"/>
</dbReference>
<dbReference type="EMBL" id="LOIC01000039">
    <property type="protein sequence ID" value="OCA55332.1"/>
    <property type="molecule type" value="Genomic_DNA"/>
</dbReference>
<comment type="caution">
    <text evidence="1">The sequence shown here is derived from an EMBL/GenBank/DDBJ whole genome shotgun (WGS) entry which is preliminary data.</text>
</comment>
<reference evidence="2" key="1">
    <citation type="submission" date="2015-11" db="EMBL/GenBank/DDBJ databases">
        <authorList>
            <person name="Tobias N.J."/>
            <person name="Mishra B."/>
            <person name="Gupta D.K."/>
            <person name="Thines M."/>
            <person name="Stinear T.P."/>
            <person name="Bode H.B."/>
        </authorList>
    </citation>
    <scope>NUCLEOTIDE SEQUENCE [LARGE SCALE GENOMIC DNA]</scope>
    <source>
        <strain evidence="2">PB45.5</strain>
    </source>
</reference>
<proteinExistence type="predicted"/>
<dbReference type="Pfam" id="PF14568">
    <property type="entry name" value="SUKH_6"/>
    <property type="match status" value="1"/>
</dbReference>
<dbReference type="AlphaFoldDB" id="A0A1B8YJP3"/>
<dbReference type="SUPFAM" id="SSF160631">
    <property type="entry name" value="SMI1/KNR4-like"/>
    <property type="match status" value="1"/>
</dbReference>